<organism evidence="6 7">
    <name type="scientific">Saccharopolyspora antimicrobica</name>
    <dbReference type="NCBI Taxonomy" id="455193"/>
    <lineage>
        <taxon>Bacteria</taxon>
        <taxon>Bacillati</taxon>
        <taxon>Actinomycetota</taxon>
        <taxon>Actinomycetes</taxon>
        <taxon>Pseudonocardiales</taxon>
        <taxon>Pseudonocardiaceae</taxon>
        <taxon>Saccharopolyspora</taxon>
    </lineage>
</organism>
<name>A0A1I4VBD3_9PSEU</name>
<reference evidence="6 7" key="1">
    <citation type="submission" date="2016-10" db="EMBL/GenBank/DDBJ databases">
        <authorList>
            <person name="de Groot N.N."/>
        </authorList>
    </citation>
    <scope>NUCLEOTIDE SEQUENCE [LARGE SCALE GENOMIC DNA]</scope>
    <source>
        <strain evidence="6 7">CPCC 201259</strain>
    </source>
</reference>
<sequence>MSVVPVTPVRPPMFGAFSGERGEMGGGLHGRVLDVLGHEIAAGTHPPGSVLRTDEVEQRFGISRSVAREVVRSLASIRLVVGRQRVGNVVRPREEWNAFDPQLIRWLLAADRTAQLKTLAELRTAVEPMAAAAAAQRAADEDAARLVALSERMVATARSGDLETFMAADVEFHRLVLRASGNEMFAQLHEVVEELLTWRAGHGLMPEHPRPVAVRLHCEIAECIRSGDRARAEEAMRELVAEALEGTLSGLAGAQAGAR</sequence>
<dbReference type="AlphaFoldDB" id="A0A1I4VBD3"/>
<evidence type="ECO:0000313" key="6">
    <source>
        <dbReference type="EMBL" id="SFM98508.1"/>
    </source>
</evidence>
<evidence type="ECO:0000313" key="7">
    <source>
        <dbReference type="Proteomes" id="UP000199398"/>
    </source>
</evidence>
<accession>A0A1I4VBD3</accession>
<keyword evidence="1" id="KW-0805">Transcription regulation</keyword>
<protein>
    <submittedName>
        <fullName evidence="6">DNA-binding transcriptional regulator, FadR family</fullName>
    </submittedName>
    <submittedName>
        <fullName evidence="5">GntR family transcriptional regulator</fullName>
    </submittedName>
</protein>
<evidence type="ECO:0000313" key="8">
    <source>
        <dbReference type="Proteomes" id="UP000270697"/>
    </source>
</evidence>
<keyword evidence="3" id="KW-0804">Transcription</keyword>
<dbReference type="InterPro" id="IPR008920">
    <property type="entry name" value="TF_FadR/GntR_C"/>
</dbReference>
<dbReference type="InterPro" id="IPR000524">
    <property type="entry name" value="Tscrpt_reg_HTH_GntR"/>
</dbReference>
<dbReference type="SUPFAM" id="SSF46785">
    <property type="entry name" value="Winged helix' DNA-binding domain"/>
    <property type="match status" value="1"/>
</dbReference>
<dbReference type="PANTHER" id="PTHR43537">
    <property type="entry name" value="TRANSCRIPTIONAL REGULATOR, GNTR FAMILY"/>
    <property type="match status" value="1"/>
</dbReference>
<dbReference type="InterPro" id="IPR011711">
    <property type="entry name" value="GntR_C"/>
</dbReference>
<gene>
    <name evidence="5" type="ORF">ATL45_4571</name>
    <name evidence="6" type="ORF">SAMN05421805_102104</name>
</gene>
<dbReference type="Pfam" id="PF00392">
    <property type="entry name" value="GntR"/>
    <property type="match status" value="1"/>
</dbReference>
<dbReference type="InterPro" id="IPR036388">
    <property type="entry name" value="WH-like_DNA-bd_sf"/>
</dbReference>
<keyword evidence="8" id="KW-1185">Reference proteome</keyword>
<dbReference type="GO" id="GO:0003677">
    <property type="term" value="F:DNA binding"/>
    <property type="evidence" value="ECO:0007669"/>
    <property type="project" value="UniProtKB-KW"/>
</dbReference>
<dbReference type="Proteomes" id="UP000199398">
    <property type="component" value="Unassembled WGS sequence"/>
</dbReference>
<evidence type="ECO:0000256" key="3">
    <source>
        <dbReference type="ARBA" id="ARBA00023163"/>
    </source>
</evidence>
<dbReference type="PANTHER" id="PTHR43537:SF44">
    <property type="entry name" value="GNTR FAMILY REGULATORY PROTEIN"/>
    <property type="match status" value="1"/>
</dbReference>
<dbReference type="EMBL" id="RBXX01000002">
    <property type="protein sequence ID" value="RKT86210.1"/>
    <property type="molecule type" value="Genomic_DNA"/>
</dbReference>
<reference evidence="5 8" key="2">
    <citation type="submission" date="2018-10" db="EMBL/GenBank/DDBJ databases">
        <title>Sequencing the genomes of 1000 actinobacteria strains.</title>
        <authorList>
            <person name="Klenk H.-P."/>
        </authorList>
    </citation>
    <scope>NUCLEOTIDE SEQUENCE [LARGE SCALE GENOMIC DNA]</scope>
    <source>
        <strain evidence="5 8">DSM 45119</strain>
    </source>
</reference>
<evidence type="ECO:0000259" key="4">
    <source>
        <dbReference type="PROSITE" id="PS50949"/>
    </source>
</evidence>
<dbReference type="Pfam" id="PF07729">
    <property type="entry name" value="FCD"/>
    <property type="match status" value="1"/>
</dbReference>
<dbReference type="GO" id="GO:0003700">
    <property type="term" value="F:DNA-binding transcription factor activity"/>
    <property type="evidence" value="ECO:0007669"/>
    <property type="project" value="InterPro"/>
</dbReference>
<evidence type="ECO:0000313" key="5">
    <source>
        <dbReference type="EMBL" id="RKT86210.1"/>
    </source>
</evidence>
<evidence type="ECO:0000256" key="1">
    <source>
        <dbReference type="ARBA" id="ARBA00023015"/>
    </source>
</evidence>
<dbReference type="EMBL" id="FOUP01000002">
    <property type="protein sequence ID" value="SFM98508.1"/>
    <property type="molecule type" value="Genomic_DNA"/>
</dbReference>
<keyword evidence="2 6" id="KW-0238">DNA-binding</keyword>
<dbReference type="Gene3D" id="1.10.10.10">
    <property type="entry name" value="Winged helix-like DNA-binding domain superfamily/Winged helix DNA-binding domain"/>
    <property type="match status" value="1"/>
</dbReference>
<evidence type="ECO:0000256" key="2">
    <source>
        <dbReference type="ARBA" id="ARBA00023125"/>
    </source>
</evidence>
<feature type="domain" description="HTH gntR-type" evidence="4">
    <location>
        <begin position="26"/>
        <end position="93"/>
    </location>
</feature>
<proteinExistence type="predicted"/>
<dbReference type="InterPro" id="IPR036390">
    <property type="entry name" value="WH_DNA-bd_sf"/>
</dbReference>
<dbReference type="SMART" id="SM00895">
    <property type="entry name" value="FCD"/>
    <property type="match status" value="1"/>
</dbReference>
<dbReference type="Proteomes" id="UP000270697">
    <property type="component" value="Unassembled WGS sequence"/>
</dbReference>
<dbReference type="PROSITE" id="PS50949">
    <property type="entry name" value="HTH_GNTR"/>
    <property type="match status" value="1"/>
</dbReference>
<dbReference type="Gene3D" id="1.20.120.530">
    <property type="entry name" value="GntR ligand-binding domain-like"/>
    <property type="match status" value="1"/>
</dbReference>
<dbReference type="SUPFAM" id="SSF48008">
    <property type="entry name" value="GntR ligand-binding domain-like"/>
    <property type="match status" value="1"/>
</dbReference>
<dbReference type="STRING" id="455193.SAMN05421805_102104"/>